<evidence type="ECO:0000313" key="2">
    <source>
        <dbReference type="EMBL" id="RZS95923.1"/>
    </source>
</evidence>
<feature type="transmembrane region" description="Helical" evidence="1">
    <location>
        <begin position="57"/>
        <end position="77"/>
    </location>
</feature>
<dbReference type="Proteomes" id="UP000292209">
    <property type="component" value="Unassembled WGS sequence"/>
</dbReference>
<protein>
    <submittedName>
        <fullName evidence="2">Uncharacterized protein</fullName>
    </submittedName>
</protein>
<proteinExistence type="predicted"/>
<keyword evidence="1" id="KW-1133">Transmembrane helix</keyword>
<evidence type="ECO:0000256" key="1">
    <source>
        <dbReference type="SAM" id="Phobius"/>
    </source>
</evidence>
<dbReference type="AlphaFoldDB" id="A0A4Q7P734"/>
<dbReference type="EMBL" id="SGXG01000001">
    <property type="protein sequence ID" value="RZS95923.1"/>
    <property type="molecule type" value="Genomic_DNA"/>
</dbReference>
<gene>
    <name evidence="2" type="ORF">BC751_1476</name>
</gene>
<accession>A0A4Q7P734</accession>
<organism evidence="2 3">
    <name type="scientific">Cecembia calidifontis</name>
    <dbReference type="NCBI Taxonomy" id="1187080"/>
    <lineage>
        <taxon>Bacteria</taxon>
        <taxon>Pseudomonadati</taxon>
        <taxon>Bacteroidota</taxon>
        <taxon>Cytophagia</taxon>
        <taxon>Cytophagales</taxon>
        <taxon>Cyclobacteriaceae</taxon>
        <taxon>Cecembia</taxon>
    </lineage>
</organism>
<keyword evidence="3" id="KW-1185">Reference proteome</keyword>
<keyword evidence="1" id="KW-0472">Membrane</keyword>
<evidence type="ECO:0000313" key="3">
    <source>
        <dbReference type="Proteomes" id="UP000292209"/>
    </source>
</evidence>
<name>A0A4Q7P734_9BACT</name>
<comment type="caution">
    <text evidence="2">The sequence shown here is derived from an EMBL/GenBank/DDBJ whole genome shotgun (WGS) entry which is preliminary data.</text>
</comment>
<reference evidence="2 3" key="1">
    <citation type="submission" date="2019-02" db="EMBL/GenBank/DDBJ databases">
        <title>Genomic Encyclopedia of Archaeal and Bacterial Type Strains, Phase II (KMG-II): from individual species to whole genera.</title>
        <authorList>
            <person name="Goeker M."/>
        </authorList>
    </citation>
    <scope>NUCLEOTIDE SEQUENCE [LARGE SCALE GENOMIC DNA]</scope>
    <source>
        <strain evidence="2 3">DSM 21411</strain>
    </source>
</reference>
<keyword evidence="1" id="KW-0812">Transmembrane</keyword>
<feature type="transmembrane region" description="Helical" evidence="1">
    <location>
        <begin position="89"/>
        <end position="109"/>
    </location>
</feature>
<sequence>MNESNKPIAKDRRNYSPYSDPFISLRKTGPNLKRTETLTRHLIDGGYMAFYSPRCPAMVGIIFGLMVISWISLSDFFPNIHLPQLHKNLAIVLGTMAIMSMGFFAGSLMSTKSTRS</sequence>